<dbReference type="AlphaFoldDB" id="A0A016X168"/>
<proteinExistence type="predicted"/>
<keyword evidence="1" id="KW-0472">Membrane</keyword>
<keyword evidence="1" id="KW-1133">Transmembrane helix</keyword>
<keyword evidence="3" id="KW-1185">Reference proteome</keyword>
<sequence length="90" mass="10437">MCWRYCRRWSRIYTVYGKTSKSYHIWVPTINPCFKMLRSGYGPFKLVRTTRSDPIICGVGALIGVPALYFSLQFILIDMTVAWVCSFDIA</sequence>
<name>A0A016X168_9BILA</name>
<evidence type="ECO:0000313" key="3">
    <source>
        <dbReference type="Proteomes" id="UP000024635"/>
    </source>
</evidence>
<keyword evidence="1" id="KW-0812">Transmembrane</keyword>
<evidence type="ECO:0000256" key="1">
    <source>
        <dbReference type="SAM" id="Phobius"/>
    </source>
</evidence>
<dbReference type="EMBL" id="JARK01000021">
    <property type="protein sequence ID" value="EYC45655.1"/>
    <property type="molecule type" value="Genomic_DNA"/>
</dbReference>
<evidence type="ECO:0000313" key="2">
    <source>
        <dbReference type="EMBL" id="EYC45655.1"/>
    </source>
</evidence>
<dbReference type="Proteomes" id="UP000024635">
    <property type="component" value="Unassembled WGS sequence"/>
</dbReference>
<reference evidence="3" key="1">
    <citation type="journal article" date="2015" name="Nat. Genet.">
        <title>The genome and transcriptome of the zoonotic hookworm Ancylostoma ceylanicum identify infection-specific gene families.</title>
        <authorList>
            <person name="Schwarz E.M."/>
            <person name="Hu Y."/>
            <person name="Antoshechkin I."/>
            <person name="Miller M.M."/>
            <person name="Sternberg P.W."/>
            <person name="Aroian R.V."/>
        </authorList>
    </citation>
    <scope>NUCLEOTIDE SEQUENCE</scope>
    <source>
        <strain evidence="3">HY135</strain>
    </source>
</reference>
<feature type="transmembrane region" description="Helical" evidence="1">
    <location>
        <begin position="55"/>
        <end position="77"/>
    </location>
</feature>
<comment type="caution">
    <text evidence="2">The sequence shown here is derived from an EMBL/GenBank/DDBJ whole genome shotgun (WGS) entry which is preliminary data.</text>
</comment>
<gene>
    <name evidence="2" type="primary">Acey_s0421.g1178</name>
    <name evidence="2" type="ORF">Y032_0421g1178</name>
</gene>
<accession>A0A016X168</accession>
<protein>
    <submittedName>
        <fullName evidence="2">Uncharacterized protein</fullName>
    </submittedName>
</protein>
<organism evidence="2 3">
    <name type="scientific">Ancylostoma ceylanicum</name>
    <dbReference type="NCBI Taxonomy" id="53326"/>
    <lineage>
        <taxon>Eukaryota</taxon>
        <taxon>Metazoa</taxon>
        <taxon>Ecdysozoa</taxon>
        <taxon>Nematoda</taxon>
        <taxon>Chromadorea</taxon>
        <taxon>Rhabditida</taxon>
        <taxon>Rhabditina</taxon>
        <taxon>Rhabditomorpha</taxon>
        <taxon>Strongyloidea</taxon>
        <taxon>Ancylostomatidae</taxon>
        <taxon>Ancylostomatinae</taxon>
        <taxon>Ancylostoma</taxon>
    </lineage>
</organism>
<dbReference type="OrthoDB" id="6770063at2759"/>